<dbReference type="InterPro" id="IPR041902">
    <property type="entry name" value="CtsR_N_sf"/>
</dbReference>
<keyword evidence="4 7" id="KW-0805">Transcription regulation</keyword>
<dbReference type="AlphaFoldDB" id="A0A343J9B0"/>
<dbReference type="Proteomes" id="UP000264883">
    <property type="component" value="Chromosome"/>
</dbReference>
<dbReference type="KEGG" id="cia:BEN51_01020"/>
<proteinExistence type="inferred from homology"/>
<accession>A0A343J9B0</accession>
<keyword evidence="5 7" id="KW-0238">DNA-binding</keyword>
<evidence type="ECO:0000256" key="7">
    <source>
        <dbReference type="PIRNR" id="PIRNR010607"/>
    </source>
</evidence>
<dbReference type="Pfam" id="PF05848">
    <property type="entry name" value="CtsR"/>
    <property type="match status" value="1"/>
</dbReference>
<keyword evidence="6 7" id="KW-0804">Transcription</keyword>
<evidence type="ECO:0000313" key="11">
    <source>
        <dbReference type="Proteomes" id="UP000264883"/>
    </source>
</evidence>
<name>A0A343J9B0_9CLOT</name>
<dbReference type="Gene3D" id="3.30.56.130">
    <property type="entry name" value="Transcriptional regulator CtsR, winged HTH domain"/>
    <property type="match status" value="1"/>
</dbReference>
<evidence type="ECO:0000256" key="6">
    <source>
        <dbReference type="ARBA" id="ARBA00023163"/>
    </source>
</evidence>
<feature type="domain" description="CtsR C-terminal dimerization" evidence="9">
    <location>
        <begin position="77"/>
        <end position="146"/>
    </location>
</feature>
<evidence type="ECO:0000256" key="2">
    <source>
        <dbReference type="ARBA" id="ARBA00014129"/>
    </source>
</evidence>
<keyword evidence="3 7" id="KW-0678">Repressor</keyword>
<dbReference type="InterPro" id="IPR040465">
    <property type="entry name" value="CtsR_N"/>
</dbReference>
<evidence type="ECO:0000256" key="3">
    <source>
        <dbReference type="ARBA" id="ARBA00022491"/>
    </source>
</evidence>
<evidence type="ECO:0000256" key="1">
    <source>
        <dbReference type="ARBA" id="ARBA00010189"/>
    </source>
</evidence>
<dbReference type="Gene3D" id="1.10.1200.150">
    <property type="entry name" value="Transcriptional regulator CtsR, C-terminal domain"/>
    <property type="match status" value="1"/>
</dbReference>
<dbReference type="GO" id="GO:0003677">
    <property type="term" value="F:DNA binding"/>
    <property type="evidence" value="ECO:0007669"/>
    <property type="project" value="UniProtKB-UniRule"/>
</dbReference>
<keyword evidence="11" id="KW-1185">Reference proteome</keyword>
<feature type="domain" description="CtsR N-terminal HTH" evidence="8">
    <location>
        <begin position="4"/>
        <end position="74"/>
    </location>
</feature>
<evidence type="ECO:0000313" key="10">
    <source>
        <dbReference type="EMBL" id="ASW42118.1"/>
    </source>
</evidence>
<gene>
    <name evidence="10" type="ORF">BEN51_01020</name>
</gene>
<evidence type="ECO:0000259" key="9">
    <source>
        <dbReference type="Pfam" id="PF17727"/>
    </source>
</evidence>
<dbReference type="Pfam" id="PF17727">
    <property type="entry name" value="CtsR_C"/>
    <property type="match status" value="1"/>
</dbReference>
<dbReference type="OrthoDB" id="1680813at2"/>
<dbReference type="InterPro" id="IPR041473">
    <property type="entry name" value="CtsR_C"/>
</dbReference>
<protein>
    <recommendedName>
        <fullName evidence="2 7">Transcriptional regulator CtsR</fullName>
    </recommendedName>
</protein>
<evidence type="ECO:0000256" key="4">
    <source>
        <dbReference type="ARBA" id="ARBA00023015"/>
    </source>
</evidence>
<comment type="similarity">
    <text evidence="1 7">Belongs to the CtsR family.</text>
</comment>
<dbReference type="InterPro" id="IPR008463">
    <property type="entry name" value="CtsR"/>
</dbReference>
<reference evidence="10 11" key="1">
    <citation type="submission" date="2016-08" db="EMBL/GenBank/DDBJ databases">
        <title>Complete Genome Sequence Of The Indigo Reducing Clostridium isatidis DSM15098.</title>
        <authorList>
            <person name="Little G.T."/>
            <person name="Minton N.P."/>
        </authorList>
    </citation>
    <scope>NUCLEOTIDE SEQUENCE [LARGE SCALE GENOMIC DNA]</scope>
    <source>
        <strain evidence="10 11">DSM 15098</strain>
    </source>
</reference>
<evidence type="ECO:0000256" key="5">
    <source>
        <dbReference type="ARBA" id="ARBA00023125"/>
    </source>
</evidence>
<evidence type="ECO:0000259" key="8">
    <source>
        <dbReference type="Pfam" id="PF05848"/>
    </source>
</evidence>
<dbReference type="RefSeq" id="WP_119864251.1">
    <property type="nucleotide sequence ID" value="NZ_CP016786.1"/>
</dbReference>
<dbReference type="PIRSF" id="PIRSF010607">
    <property type="entry name" value="Txn_repr_CtsR"/>
    <property type="match status" value="1"/>
</dbReference>
<dbReference type="GO" id="GO:0006355">
    <property type="term" value="P:regulation of DNA-templated transcription"/>
    <property type="evidence" value="ECO:0007669"/>
    <property type="project" value="UniProtKB-UniRule"/>
</dbReference>
<dbReference type="EMBL" id="CP016786">
    <property type="protein sequence ID" value="ASW42118.1"/>
    <property type="molecule type" value="Genomic_DNA"/>
</dbReference>
<sequence length="151" mass="17192">MARISDVIENFIKDMISEEEKSIVSIRRNELADKFSCAPSQINYVLSTRFTYEKGYVIESKRGGGGCIVIKRINYHDNREKLKLIGDSIGNSITYNGALSILNHLKEINLITKREYEIMKITLNDRTIASSDYKNELRADILKGMLAIILS</sequence>
<organism evidence="10 11">
    <name type="scientific">Clostridium isatidis</name>
    <dbReference type="NCBI Taxonomy" id="182773"/>
    <lineage>
        <taxon>Bacteria</taxon>
        <taxon>Bacillati</taxon>
        <taxon>Bacillota</taxon>
        <taxon>Clostridia</taxon>
        <taxon>Eubacteriales</taxon>
        <taxon>Clostridiaceae</taxon>
        <taxon>Clostridium</taxon>
    </lineage>
</organism>
<dbReference type="InterPro" id="IPR041908">
    <property type="entry name" value="CtsR_C_sf"/>
</dbReference>